<evidence type="ECO:0000313" key="1">
    <source>
        <dbReference type="EMBL" id="EGF89897.1"/>
    </source>
</evidence>
<dbReference type="HOGENOM" id="CLU_3164111_0_0_5"/>
<dbReference type="AlphaFoldDB" id="F4QT27"/>
<evidence type="ECO:0000313" key="2">
    <source>
        <dbReference type="Proteomes" id="UP000006512"/>
    </source>
</evidence>
<sequence length="47" mass="5542">MFHSCFSGLHEGCRRTHRSFQHYALLINLKTPVVNPSITRHIFVYIN</sequence>
<protein>
    <submittedName>
        <fullName evidence="1">Uncharacterized protein</fullName>
    </submittedName>
</protein>
<accession>F4QT27</accession>
<organism evidence="1 2">
    <name type="scientific">Asticcacaulis biprosthecium C19</name>
    <dbReference type="NCBI Taxonomy" id="715226"/>
    <lineage>
        <taxon>Bacteria</taxon>
        <taxon>Pseudomonadati</taxon>
        <taxon>Pseudomonadota</taxon>
        <taxon>Alphaproteobacteria</taxon>
        <taxon>Caulobacterales</taxon>
        <taxon>Caulobacteraceae</taxon>
        <taxon>Asticcacaulis</taxon>
    </lineage>
</organism>
<gene>
    <name evidence="1" type="ORF">ABI_43210</name>
</gene>
<keyword evidence="2" id="KW-1185">Reference proteome</keyword>
<proteinExistence type="predicted"/>
<name>F4QT27_9CAUL</name>
<dbReference type="Proteomes" id="UP000006512">
    <property type="component" value="Unassembled WGS sequence"/>
</dbReference>
<dbReference type="EMBL" id="GL883080">
    <property type="protein sequence ID" value="EGF89897.1"/>
    <property type="molecule type" value="Genomic_DNA"/>
</dbReference>
<reference evidence="2" key="1">
    <citation type="submission" date="2011-03" db="EMBL/GenBank/DDBJ databases">
        <title>Draft genome sequence of Brevundimonas diminuta.</title>
        <authorList>
            <person name="Brown P.J.B."/>
            <person name="Buechlein A."/>
            <person name="Hemmerich C."/>
            <person name="Brun Y.V."/>
        </authorList>
    </citation>
    <scope>NUCLEOTIDE SEQUENCE [LARGE SCALE GENOMIC DNA]</scope>
    <source>
        <strain evidence="2">C19</strain>
    </source>
</reference>